<dbReference type="Pfam" id="PF03998">
    <property type="entry name" value="Utp11"/>
    <property type="match status" value="1"/>
</dbReference>
<feature type="compositionally biased region" description="Polar residues" evidence="7">
    <location>
        <begin position="221"/>
        <end position="230"/>
    </location>
</feature>
<reference evidence="8 9" key="1">
    <citation type="submission" date="2021-11" db="EMBL/GenBank/DDBJ databases">
        <title>Black yeast isolated from Biological Soil Crust.</title>
        <authorList>
            <person name="Kurbessoian T."/>
        </authorList>
    </citation>
    <scope>NUCLEOTIDE SEQUENCE [LARGE SCALE GENOMIC DNA]</scope>
    <source>
        <strain evidence="8 9">CCFEE 5522</strain>
    </source>
</reference>
<protein>
    <recommendedName>
        <fullName evidence="6">U3 small nucleolar RNA-associated protein 11</fullName>
        <shortName evidence="6">U3 snoRNA-associated protein 11</shortName>
    </recommendedName>
</protein>
<dbReference type="InterPro" id="IPR007144">
    <property type="entry name" value="SSU_processome_Utp11"/>
</dbReference>
<feature type="region of interest" description="Disordered" evidence="7">
    <location>
        <begin position="1"/>
        <end position="41"/>
    </location>
</feature>
<comment type="subcellular location">
    <subcellularLocation>
        <location evidence="2 6">Nucleus</location>
        <location evidence="2 6">Nucleolus</location>
    </subcellularLocation>
</comment>
<comment type="function">
    <text evidence="1 6">Involved in nucleolar processing of pre-18S ribosomal RNA.</text>
</comment>
<keyword evidence="4 6" id="KW-0698">rRNA processing</keyword>
<comment type="subunit">
    <text evidence="6">Component of the ribosomal small subunit (SSU) processome.</text>
</comment>
<comment type="caution">
    <text evidence="8">The sequence shown here is derived from an EMBL/GenBank/DDBJ whole genome shotgun (WGS) entry which is preliminary data.</text>
</comment>
<dbReference type="AlphaFoldDB" id="A0AAV9J9W5"/>
<evidence type="ECO:0000256" key="5">
    <source>
        <dbReference type="ARBA" id="ARBA00023242"/>
    </source>
</evidence>
<feature type="compositionally biased region" description="Basic residues" evidence="7">
    <location>
        <begin position="247"/>
        <end position="256"/>
    </location>
</feature>
<feature type="region of interest" description="Disordered" evidence="7">
    <location>
        <begin position="135"/>
        <end position="256"/>
    </location>
</feature>
<evidence type="ECO:0000313" key="8">
    <source>
        <dbReference type="EMBL" id="KAK4541894.1"/>
    </source>
</evidence>
<comment type="similarity">
    <text evidence="3 6">Belongs to the UTP11 family.</text>
</comment>
<dbReference type="EMBL" id="JAVFHQ010000047">
    <property type="protein sequence ID" value="KAK4541894.1"/>
    <property type="molecule type" value="Genomic_DNA"/>
</dbReference>
<dbReference type="Proteomes" id="UP001324427">
    <property type="component" value="Unassembled WGS sequence"/>
</dbReference>
<evidence type="ECO:0000256" key="2">
    <source>
        <dbReference type="ARBA" id="ARBA00004604"/>
    </source>
</evidence>
<feature type="compositionally biased region" description="Acidic residues" evidence="7">
    <location>
        <begin position="167"/>
        <end position="180"/>
    </location>
</feature>
<sequence length="256" mass="28607">MSSMRNAVQRRNHKERAQPAERQKWGLLEKHKDYSKRAADHNLKKRKLTALRHKASERNEDEFYYGMMSNTSAGGIKRSKRGDNGTGSGGKALTEEVVKLMKTQDEGYLRTMLQSTRNDRERAEQDVVTAKTGVNVGLPTAGGRRVVFGEDGEAEDAVARPVQPIGDSDDMDFSDEEQSSEDGQAAEGLSKADLAARRRRKHALSSKQRHLGALRDREEQLSTALRQVEQQRGRMNGTAGGVNKNGVKFKVRQRKS</sequence>
<gene>
    <name evidence="8" type="ORF">LTR36_007258</name>
</gene>
<evidence type="ECO:0000256" key="7">
    <source>
        <dbReference type="SAM" id="MobiDB-lite"/>
    </source>
</evidence>
<name>A0AAV9J9W5_9PEZI</name>
<keyword evidence="5 6" id="KW-0539">Nucleus</keyword>
<proteinExistence type="inferred from homology"/>
<organism evidence="8 9">
    <name type="scientific">Oleoguttula mirabilis</name>
    <dbReference type="NCBI Taxonomy" id="1507867"/>
    <lineage>
        <taxon>Eukaryota</taxon>
        <taxon>Fungi</taxon>
        <taxon>Dikarya</taxon>
        <taxon>Ascomycota</taxon>
        <taxon>Pezizomycotina</taxon>
        <taxon>Dothideomycetes</taxon>
        <taxon>Dothideomycetidae</taxon>
        <taxon>Mycosphaerellales</taxon>
        <taxon>Teratosphaeriaceae</taxon>
        <taxon>Oleoguttula</taxon>
    </lineage>
</organism>
<dbReference type="PANTHER" id="PTHR12838:SF0">
    <property type="entry name" value="U3 SMALL NUCLEOLAR RNA-ASSOCIATED PROTEIN 11-RELATED"/>
    <property type="match status" value="1"/>
</dbReference>
<dbReference type="GO" id="GO:0006364">
    <property type="term" value="P:rRNA processing"/>
    <property type="evidence" value="ECO:0007669"/>
    <property type="project" value="UniProtKB-UniRule"/>
</dbReference>
<evidence type="ECO:0000256" key="6">
    <source>
        <dbReference type="PIRNR" id="PIRNR015952"/>
    </source>
</evidence>
<evidence type="ECO:0000313" key="9">
    <source>
        <dbReference type="Proteomes" id="UP001324427"/>
    </source>
</evidence>
<feature type="compositionally biased region" description="Basic residues" evidence="7">
    <location>
        <begin position="197"/>
        <end position="212"/>
    </location>
</feature>
<feature type="compositionally biased region" description="Basic and acidic residues" evidence="7">
    <location>
        <begin position="15"/>
        <end position="41"/>
    </location>
</feature>
<dbReference type="GO" id="GO:0032040">
    <property type="term" value="C:small-subunit processome"/>
    <property type="evidence" value="ECO:0007669"/>
    <property type="project" value="UniProtKB-UniRule"/>
</dbReference>
<evidence type="ECO:0000256" key="3">
    <source>
        <dbReference type="ARBA" id="ARBA00008105"/>
    </source>
</evidence>
<dbReference type="PANTHER" id="PTHR12838">
    <property type="entry name" value="U3 SMALL NUCLEOLAR RNA-ASSOCIATED PROTEIN 11"/>
    <property type="match status" value="1"/>
</dbReference>
<dbReference type="PIRSF" id="PIRSF015952">
    <property type="entry name" value="U3snoRNP11"/>
    <property type="match status" value="1"/>
</dbReference>
<evidence type="ECO:0000256" key="4">
    <source>
        <dbReference type="ARBA" id="ARBA00022552"/>
    </source>
</evidence>
<keyword evidence="9" id="KW-1185">Reference proteome</keyword>
<evidence type="ECO:0000256" key="1">
    <source>
        <dbReference type="ARBA" id="ARBA00004099"/>
    </source>
</evidence>
<feature type="region of interest" description="Disordered" evidence="7">
    <location>
        <begin position="70"/>
        <end position="93"/>
    </location>
</feature>
<accession>A0AAV9J9W5</accession>